<name>A0A2P5CBX8_PARAD</name>
<keyword evidence="3" id="KW-1185">Reference proteome</keyword>
<protein>
    <submittedName>
        <fullName evidence="2">Uncharacterized protein</fullName>
    </submittedName>
</protein>
<reference evidence="3" key="1">
    <citation type="submission" date="2016-06" db="EMBL/GenBank/DDBJ databases">
        <title>Parallel loss of symbiosis genes in relatives of nitrogen-fixing non-legume Parasponia.</title>
        <authorList>
            <person name="Van Velzen R."/>
            <person name="Holmer R."/>
            <person name="Bu F."/>
            <person name="Rutten L."/>
            <person name="Van Zeijl A."/>
            <person name="Liu W."/>
            <person name="Santuari L."/>
            <person name="Cao Q."/>
            <person name="Sharma T."/>
            <person name="Shen D."/>
            <person name="Roswanjaya Y."/>
            <person name="Wardhani T."/>
            <person name="Kalhor M.S."/>
            <person name="Jansen J."/>
            <person name="Van den Hoogen J."/>
            <person name="Gungor B."/>
            <person name="Hartog M."/>
            <person name="Hontelez J."/>
            <person name="Verver J."/>
            <person name="Yang W.-C."/>
            <person name="Schijlen E."/>
            <person name="Repin R."/>
            <person name="Schilthuizen M."/>
            <person name="Schranz E."/>
            <person name="Heidstra R."/>
            <person name="Miyata K."/>
            <person name="Fedorova E."/>
            <person name="Kohlen W."/>
            <person name="Bisseling T."/>
            <person name="Smit S."/>
            <person name="Geurts R."/>
        </authorList>
    </citation>
    <scope>NUCLEOTIDE SEQUENCE [LARGE SCALE GENOMIC DNA]</scope>
    <source>
        <strain evidence="3">cv. WU1-14</strain>
    </source>
</reference>
<evidence type="ECO:0000313" key="3">
    <source>
        <dbReference type="Proteomes" id="UP000237105"/>
    </source>
</evidence>
<accession>A0A2P5CBX8</accession>
<evidence type="ECO:0000313" key="2">
    <source>
        <dbReference type="EMBL" id="PON58563.1"/>
    </source>
</evidence>
<keyword evidence="1" id="KW-1133">Transmembrane helix</keyword>
<comment type="caution">
    <text evidence="2">The sequence shown here is derived from an EMBL/GenBank/DDBJ whole genome shotgun (WGS) entry which is preliminary data.</text>
</comment>
<feature type="transmembrane region" description="Helical" evidence="1">
    <location>
        <begin position="30"/>
        <end position="52"/>
    </location>
</feature>
<organism evidence="2 3">
    <name type="scientific">Parasponia andersonii</name>
    <name type="common">Sponia andersonii</name>
    <dbReference type="NCBI Taxonomy" id="3476"/>
    <lineage>
        <taxon>Eukaryota</taxon>
        <taxon>Viridiplantae</taxon>
        <taxon>Streptophyta</taxon>
        <taxon>Embryophyta</taxon>
        <taxon>Tracheophyta</taxon>
        <taxon>Spermatophyta</taxon>
        <taxon>Magnoliopsida</taxon>
        <taxon>eudicotyledons</taxon>
        <taxon>Gunneridae</taxon>
        <taxon>Pentapetalae</taxon>
        <taxon>rosids</taxon>
        <taxon>fabids</taxon>
        <taxon>Rosales</taxon>
        <taxon>Cannabaceae</taxon>
        <taxon>Parasponia</taxon>
    </lineage>
</organism>
<keyword evidence="1" id="KW-0472">Membrane</keyword>
<dbReference type="Proteomes" id="UP000237105">
    <property type="component" value="Unassembled WGS sequence"/>
</dbReference>
<dbReference type="AlphaFoldDB" id="A0A2P5CBX8"/>
<evidence type="ECO:0000256" key="1">
    <source>
        <dbReference type="SAM" id="Phobius"/>
    </source>
</evidence>
<keyword evidence="1" id="KW-0812">Transmembrane</keyword>
<proteinExistence type="predicted"/>
<gene>
    <name evidence="2" type="ORF">PanWU01x14_165940</name>
</gene>
<sequence>MLEFVSNSIIIINVLVIAVILMLEFVSNSIIIIIIILSFGFINVLVITVLLMLEFVSSSIFEQFLDSSLLLLLWLYFICYYSSSLSSIKRVNVSLSHFPCSFVGERRSTYFGSCSRHYSVTVILTSFFQFLKNFLAV</sequence>
<feature type="transmembrane region" description="Helical" evidence="1">
    <location>
        <begin position="64"/>
        <end position="81"/>
    </location>
</feature>
<dbReference type="EMBL" id="JXTB01000148">
    <property type="protein sequence ID" value="PON58563.1"/>
    <property type="molecule type" value="Genomic_DNA"/>
</dbReference>
<feature type="transmembrane region" description="Helical" evidence="1">
    <location>
        <begin position="6"/>
        <end position="23"/>
    </location>
</feature>